<keyword evidence="3" id="KW-1185">Reference proteome</keyword>
<dbReference type="InterPro" id="IPR043502">
    <property type="entry name" value="DNA/RNA_pol_sf"/>
</dbReference>
<sequence length="103" mass="11520">IIPQNITRHIRAFADDIIVLGTNPTNLENRLKEVSEALEKGALIVNPLKCFAIGSETVRLGKTLLEIGNTPDHKYLGISIIVSDPMRTTCEERVKKIVEEIKR</sequence>
<feature type="domain" description="Reverse transcriptase" evidence="1">
    <location>
        <begin position="1"/>
        <end position="80"/>
    </location>
</feature>
<organism evidence="2 3">
    <name type="scientific">Aduncisulcus paluster</name>
    <dbReference type="NCBI Taxonomy" id="2918883"/>
    <lineage>
        <taxon>Eukaryota</taxon>
        <taxon>Metamonada</taxon>
        <taxon>Carpediemonas-like organisms</taxon>
        <taxon>Aduncisulcus</taxon>
    </lineage>
</organism>
<dbReference type="InterPro" id="IPR043128">
    <property type="entry name" value="Rev_trsase/Diguanyl_cyclase"/>
</dbReference>
<feature type="non-terminal residue" evidence="2">
    <location>
        <position position="103"/>
    </location>
</feature>
<dbReference type="Gene3D" id="3.30.70.270">
    <property type="match status" value="1"/>
</dbReference>
<gene>
    <name evidence="2" type="ORF">ADUPG1_003108</name>
</gene>
<feature type="non-terminal residue" evidence="2">
    <location>
        <position position="1"/>
    </location>
</feature>
<reference evidence="2" key="1">
    <citation type="submission" date="2022-03" db="EMBL/GenBank/DDBJ databases">
        <title>Draft genome sequence of Aduncisulcus paluster, a free-living microaerophilic Fornicata.</title>
        <authorList>
            <person name="Yuyama I."/>
            <person name="Kume K."/>
            <person name="Tamura T."/>
            <person name="Inagaki Y."/>
            <person name="Hashimoto T."/>
        </authorList>
    </citation>
    <scope>NUCLEOTIDE SEQUENCE</scope>
    <source>
        <strain evidence="2">NY0171</strain>
    </source>
</reference>
<evidence type="ECO:0000313" key="2">
    <source>
        <dbReference type="EMBL" id="GKT36106.1"/>
    </source>
</evidence>
<evidence type="ECO:0000259" key="1">
    <source>
        <dbReference type="PROSITE" id="PS50878"/>
    </source>
</evidence>
<protein>
    <recommendedName>
        <fullName evidence="1">Reverse transcriptase domain-containing protein</fullName>
    </recommendedName>
</protein>
<name>A0ABQ5KVQ8_9EUKA</name>
<evidence type="ECO:0000313" key="3">
    <source>
        <dbReference type="Proteomes" id="UP001057375"/>
    </source>
</evidence>
<dbReference type="SUPFAM" id="SSF56672">
    <property type="entry name" value="DNA/RNA polymerases"/>
    <property type="match status" value="1"/>
</dbReference>
<proteinExistence type="predicted"/>
<dbReference type="InterPro" id="IPR000477">
    <property type="entry name" value="RT_dom"/>
</dbReference>
<dbReference type="Proteomes" id="UP001057375">
    <property type="component" value="Unassembled WGS sequence"/>
</dbReference>
<dbReference type="EMBL" id="BQXS01004027">
    <property type="protein sequence ID" value="GKT36106.1"/>
    <property type="molecule type" value="Genomic_DNA"/>
</dbReference>
<comment type="caution">
    <text evidence="2">The sequence shown here is derived from an EMBL/GenBank/DDBJ whole genome shotgun (WGS) entry which is preliminary data.</text>
</comment>
<dbReference type="PROSITE" id="PS50878">
    <property type="entry name" value="RT_POL"/>
    <property type="match status" value="1"/>
</dbReference>
<accession>A0ABQ5KVQ8</accession>